<dbReference type="OrthoDB" id="7064722at2"/>
<reference evidence="1 3" key="1">
    <citation type="submission" date="2017-07" db="EMBL/GenBank/DDBJ databases">
        <title>Virulence factors identified in Actinobacillus seminis.</title>
        <authorList>
            <person name="Negrete-Abascal E."/>
            <person name="Vaca-Pacheco S."/>
            <person name="Montes-Garcia F."/>
            <person name="Leyto-Gil A.M."/>
            <person name="Fragoso-Garcia E."/>
            <person name="Carvente-Garcia R."/>
            <person name="Perez-Agueros S."/>
            <person name="Castelan-Sanchez H.G."/>
            <person name="Garcia-Molina A."/>
            <person name="Villamar T.E."/>
            <person name="Vazquez-Cruz C."/>
        </authorList>
    </citation>
    <scope>NUCLEOTIDE SEQUENCE [LARGE SCALE GENOMIC DNA]</scope>
    <source>
        <strain evidence="1 3">ATCC 15768</strain>
    </source>
</reference>
<dbReference type="InterPro" id="IPR007215">
    <property type="entry name" value="Sulphur_relay_TusB/DsrH"/>
</dbReference>
<dbReference type="Proteomes" id="UP000254507">
    <property type="component" value="Unassembled WGS sequence"/>
</dbReference>
<gene>
    <name evidence="1" type="ORF">CFY87_10335</name>
    <name evidence="2" type="ORF">NCTC10851_02241</name>
</gene>
<protein>
    <submittedName>
        <fullName evidence="2">Sulfur transfer complex subunit TusB</fullName>
    </submittedName>
</protein>
<dbReference type="EMBL" id="NLFK01000012">
    <property type="protein sequence ID" value="OZN24204.1"/>
    <property type="molecule type" value="Genomic_DNA"/>
</dbReference>
<proteinExistence type="predicted"/>
<dbReference type="Gene3D" id="3.40.1260.10">
    <property type="entry name" value="DsrEFH-like"/>
    <property type="match status" value="1"/>
</dbReference>
<dbReference type="InterPro" id="IPR027396">
    <property type="entry name" value="DsrEFH-like"/>
</dbReference>
<accession>A0A263H9T6</accession>
<dbReference type="Proteomes" id="UP000215738">
    <property type="component" value="Unassembled WGS sequence"/>
</dbReference>
<evidence type="ECO:0000313" key="3">
    <source>
        <dbReference type="Proteomes" id="UP000215738"/>
    </source>
</evidence>
<dbReference type="InParanoid" id="A0A263H9T6"/>
<dbReference type="SUPFAM" id="SSF75169">
    <property type="entry name" value="DsrEFH-like"/>
    <property type="match status" value="1"/>
</dbReference>
<keyword evidence="3" id="KW-1185">Reference proteome</keyword>
<evidence type="ECO:0000313" key="2">
    <source>
        <dbReference type="EMBL" id="SUU38740.1"/>
    </source>
</evidence>
<dbReference type="GO" id="GO:0002143">
    <property type="term" value="P:tRNA wobble position uridine thiolation"/>
    <property type="evidence" value="ECO:0007669"/>
    <property type="project" value="InterPro"/>
</dbReference>
<reference evidence="2 4" key="2">
    <citation type="submission" date="2018-06" db="EMBL/GenBank/DDBJ databases">
        <authorList>
            <consortium name="Pathogen Informatics"/>
            <person name="Doyle S."/>
        </authorList>
    </citation>
    <scope>NUCLEOTIDE SEQUENCE [LARGE SCALE GENOMIC DNA]</scope>
    <source>
        <strain evidence="2 4">NCTC10851</strain>
    </source>
</reference>
<sequence length="92" mass="10477">MLYTFSQADYSEAELQRYLSAITAQDAVVFWQDGVLLPFKYAALLSQLDAACYALEIDLQARNLVCNMEKVRSISLQDFVALSERYFPQLAL</sequence>
<dbReference type="EMBL" id="UFSB01000001">
    <property type="protein sequence ID" value="SUU38740.1"/>
    <property type="molecule type" value="Genomic_DNA"/>
</dbReference>
<evidence type="ECO:0000313" key="1">
    <source>
        <dbReference type="EMBL" id="OZN24204.1"/>
    </source>
</evidence>
<name>A0A263H9T6_9PAST</name>
<dbReference type="GO" id="GO:0005737">
    <property type="term" value="C:cytoplasm"/>
    <property type="evidence" value="ECO:0007669"/>
    <property type="project" value="InterPro"/>
</dbReference>
<dbReference type="Pfam" id="PF04077">
    <property type="entry name" value="DsrH"/>
    <property type="match status" value="1"/>
</dbReference>
<evidence type="ECO:0000313" key="4">
    <source>
        <dbReference type="Proteomes" id="UP000254507"/>
    </source>
</evidence>
<organism evidence="2 4">
    <name type="scientific">Actinobacillus seminis</name>
    <dbReference type="NCBI Taxonomy" id="722"/>
    <lineage>
        <taxon>Bacteria</taxon>
        <taxon>Pseudomonadati</taxon>
        <taxon>Pseudomonadota</taxon>
        <taxon>Gammaproteobacteria</taxon>
        <taxon>Pasteurellales</taxon>
        <taxon>Pasteurellaceae</taxon>
        <taxon>Actinobacillus</taxon>
    </lineage>
</organism>
<dbReference type="AlphaFoldDB" id="A0A263H9T6"/>
<dbReference type="RefSeq" id="WP_094947494.1">
    <property type="nucleotide sequence ID" value="NZ_JBMHIA010000022.1"/>
</dbReference>